<feature type="compositionally biased region" description="Polar residues" evidence="8">
    <location>
        <begin position="353"/>
        <end position="366"/>
    </location>
</feature>
<evidence type="ECO:0000256" key="7">
    <source>
        <dbReference type="ARBA" id="ARBA00023242"/>
    </source>
</evidence>
<evidence type="ECO:0000256" key="5">
    <source>
        <dbReference type="ARBA" id="ARBA00023010"/>
    </source>
</evidence>
<evidence type="ECO:0000256" key="8">
    <source>
        <dbReference type="SAM" id="MobiDB-lite"/>
    </source>
</evidence>
<feature type="compositionally biased region" description="Acidic residues" evidence="8">
    <location>
        <begin position="16"/>
        <end position="25"/>
    </location>
</feature>
<dbReference type="InterPro" id="IPR000156">
    <property type="entry name" value="Ran_bind_dom"/>
</dbReference>
<keyword evidence="6" id="KW-0906">Nuclear pore complex</keyword>
<feature type="compositionally biased region" description="Polar residues" evidence="8">
    <location>
        <begin position="429"/>
        <end position="480"/>
    </location>
</feature>
<keyword evidence="3" id="KW-0509">mRNA transport</keyword>
<evidence type="ECO:0000313" key="11">
    <source>
        <dbReference type="Proteomes" id="UP000509704"/>
    </source>
</evidence>
<dbReference type="GO" id="GO:0005643">
    <property type="term" value="C:nuclear pore"/>
    <property type="evidence" value="ECO:0007669"/>
    <property type="project" value="UniProtKB-SubCell"/>
</dbReference>
<dbReference type="GO" id="GO:0015031">
    <property type="term" value="P:protein transport"/>
    <property type="evidence" value="ECO:0007669"/>
    <property type="project" value="UniProtKB-KW"/>
</dbReference>
<protein>
    <recommendedName>
        <fullName evidence="9">RanBD1 domain-containing protein</fullName>
    </recommendedName>
</protein>
<reference evidence="10 11" key="1">
    <citation type="submission" date="2020-07" db="EMBL/GenBank/DDBJ databases">
        <title>The yeast mating-type switching endonuclease HO is a domesticated member of an unorthodox homing genetic element family.</title>
        <authorList>
            <person name="Coughlan A.Y."/>
            <person name="Lombardi L."/>
            <person name="Braun-Galleani S."/>
            <person name="Martos A.R."/>
            <person name="Galeote V."/>
            <person name="Bigey F."/>
            <person name="Dequin S."/>
            <person name="Byrne K.P."/>
            <person name="Wolfe K.H."/>
        </authorList>
    </citation>
    <scope>NUCLEOTIDE SEQUENCE [LARGE SCALE GENOMIC DNA]</scope>
    <source>
        <strain evidence="10 11">NRRL Y-6702</strain>
    </source>
</reference>
<dbReference type="PANTHER" id="PTHR38697:SF1">
    <property type="entry name" value="NUCLEAR PORE COMPLEX PROTEIN SIMILAR TO S. CEREVISIAE NUP2 (EUROFUNG)"/>
    <property type="match status" value="1"/>
</dbReference>
<dbReference type="RefSeq" id="XP_037142627.1">
    <property type="nucleotide sequence ID" value="XM_037286732.1"/>
</dbReference>
<dbReference type="InterPro" id="IPR053074">
    <property type="entry name" value="NPC_Nucleoporin"/>
</dbReference>
<dbReference type="GeneID" id="59234536"/>
<sequence length="667" mass="72835">MAKRFADSQITRENFREDDSDDENETGNNHTASASVMSRRKIAMPSRKMASSFKSMQSGIPEQNAPSKVPFSFSKPEESNVNETHTLNGDAGANADKMARLKALNLQFKDKVEEAVSRDPCVNLAPTFNKYKHYMDTINSKSVGRQQDEKKSVSLKKVKKVEPQSSSDDEDEKKPIKVEGPQFTLGAKPTTSNSVFTLGVKKKSASQRADDSDSDGIEIKGPKFSFTGTVKSDVFNLPTPTETAKDTDKEEPTNNIEENSKSFDDSTKNTSTKPAFNFGTSSQQAVDQNTKLAFSFNAPIQSEADQKGANPPFSFNVPSHSKGPADQKGTMPSFSFSALTQSKAPTDQKDSKPSFSFNAPSQSQADQKGAKPSFSFNAPSQLKAIIDQKDTKPSVSFASSNQPSQNGEKNTKPALSFNFGHTETKSSDEQTSNSSAFNFGTEGQRTENSSKPTFTFGTASSNNENKPLLNFGNSSTSAAPSFSFGKPAADTETNDKSENKAQEGFKFNLPFAQKVTGTTDSKEEEDKDEAENLSNAGHQDDGPTMSLQNGEENETPLFNQRSKLMIFNAESKAYDSKGVGEMKLLQKKEDDSKVRLLCRSDGMGNILLNTSLVKSFTYAPLSEANENLIKIPVVDAKGKLLTYVVKFKQKSDGRQFVKAIEDAKKNM</sequence>
<feature type="compositionally biased region" description="Polar residues" evidence="8">
    <location>
        <begin position="268"/>
        <end position="284"/>
    </location>
</feature>
<comment type="subcellular location">
    <subcellularLocation>
        <location evidence="1">Nucleus</location>
        <location evidence="1">Nuclear pore complex</location>
    </subcellularLocation>
</comment>
<feature type="compositionally biased region" description="Polar residues" evidence="8">
    <location>
        <begin position="393"/>
        <end position="408"/>
    </location>
</feature>
<dbReference type="KEGG" id="zmk:HG535_0A08450"/>
<dbReference type="SMART" id="SM00160">
    <property type="entry name" value="RanBD"/>
    <property type="match status" value="1"/>
</dbReference>
<dbReference type="SUPFAM" id="SSF50729">
    <property type="entry name" value="PH domain-like"/>
    <property type="match status" value="1"/>
</dbReference>
<dbReference type="AlphaFoldDB" id="A0A7H9AYQ2"/>
<proteinExistence type="predicted"/>
<keyword evidence="7" id="KW-0539">Nucleus</keyword>
<dbReference type="EMBL" id="CP058604">
    <property type="protein sequence ID" value="QLG70899.1"/>
    <property type="molecule type" value="Genomic_DNA"/>
</dbReference>
<feature type="compositionally biased region" description="Acidic residues" evidence="8">
    <location>
        <begin position="522"/>
        <end position="531"/>
    </location>
</feature>
<dbReference type="PROSITE" id="PS50196">
    <property type="entry name" value="RANBD1"/>
    <property type="match status" value="1"/>
</dbReference>
<keyword evidence="2" id="KW-0813">Transport</keyword>
<evidence type="ECO:0000313" key="10">
    <source>
        <dbReference type="EMBL" id="QLG70899.1"/>
    </source>
</evidence>
<organism evidence="10 11">
    <name type="scientific">Zygotorulaspora mrakii</name>
    <name type="common">Zygosaccharomyces mrakii</name>
    <dbReference type="NCBI Taxonomy" id="42260"/>
    <lineage>
        <taxon>Eukaryota</taxon>
        <taxon>Fungi</taxon>
        <taxon>Dikarya</taxon>
        <taxon>Ascomycota</taxon>
        <taxon>Saccharomycotina</taxon>
        <taxon>Saccharomycetes</taxon>
        <taxon>Saccharomycetales</taxon>
        <taxon>Saccharomycetaceae</taxon>
        <taxon>Zygotorulaspora</taxon>
    </lineage>
</organism>
<feature type="compositionally biased region" description="Basic and acidic residues" evidence="8">
    <location>
        <begin position="243"/>
        <end position="267"/>
    </location>
</feature>
<dbReference type="InterPro" id="IPR011993">
    <property type="entry name" value="PH-like_dom_sf"/>
</dbReference>
<dbReference type="FunFam" id="2.30.29.30:FF:000623">
    <property type="entry name" value="Nucleoporin nup61"/>
    <property type="match status" value="1"/>
</dbReference>
<feature type="compositionally biased region" description="Polar residues" evidence="8">
    <location>
        <begin position="330"/>
        <end position="345"/>
    </location>
</feature>
<evidence type="ECO:0000256" key="3">
    <source>
        <dbReference type="ARBA" id="ARBA00022816"/>
    </source>
</evidence>
<evidence type="ECO:0000256" key="2">
    <source>
        <dbReference type="ARBA" id="ARBA00022448"/>
    </source>
</evidence>
<feature type="domain" description="RanBD1" evidence="9">
    <location>
        <begin position="545"/>
        <end position="667"/>
    </location>
</feature>
<dbReference type="Pfam" id="PF08911">
    <property type="entry name" value="NUP50"/>
    <property type="match status" value="1"/>
</dbReference>
<evidence type="ECO:0000259" key="9">
    <source>
        <dbReference type="PROSITE" id="PS50196"/>
    </source>
</evidence>
<dbReference type="Proteomes" id="UP000509704">
    <property type="component" value="Chromosome 1"/>
</dbReference>
<evidence type="ECO:0000256" key="1">
    <source>
        <dbReference type="ARBA" id="ARBA00004567"/>
    </source>
</evidence>
<dbReference type="OrthoDB" id="185618at2759"/>
<evidence type="ECO:0000256" key="6">
    <source>
        <dbReference type="ARBA" id="ARBA00023132"/>
    </source>
</evidence>
<feature type="compositionally biased region" description="Basic and acidic residues" evidence="8">
    <location>
        <begin position="493"/>
        <end position="503"/>
    </location>
</feature>
<dbReference type="PANTHER" id="PTHR38697">
    <property type="entry name" value="NUCLEAR PORE COMPLEX PROTEIN SIMILAR TO S. CEREVISIAE NUP2 (EUROFUNG)"/>
    <property type="match status" value="1"/>
</dbReference>
<keyword evidence="4" id="KW-0653">Protein transport</keyword>
<accession>A0A7H9AYQ2</accession>
<feature type="region of interest" description="Disordered" evidence="8">
    <location>
        <begin position="1"/>
        <end position="93"/>
    </location>
</feature>
<feature type="compositionally biased region" description="Polar residues" evidence="8">
    <location>
        <begin position="52"/>
        <end position="66"/>
    </location>
</feature>
<name>A0A7H9AYQ2_ZYGMR</name>
<keyword evidence="5" id="KW-0811">Translocation</keyword>
<feature type="region of interest" description="Disordered" evidence="8">
    <location>
        <begin position="139"/>
        <end position="284"/>
    </location>
</feature>
<dbReference type="Pfam" id="PF00638">
    <property type="entry name" value="Ran_BP1"/>
    <property type="match status" value="1"/>
</dbReference>
<keyword evidence="11" id="KW-1185">Reference proteome</keyword>
<dbReference type="InterPro" id="IPR015007">
    <property type="entry name" value="NUP2/50/61"/>
</dbReference>
<gene>
    <name evidence="10" type="ORF">HG535_0A08450</name>
</gene>
<dbReference type="Gene3D" id="2.30.29.30">
    <property type="entry name" value="Pleckstrin-homology domain (PH domain)/Phosphotyrosine-binding domain (PTB)"/>
    <property type="match status" value="1"/>
</dbReference>
<evidence type="ECO:0000256" key="4">
    <source>
        <dbReference type="ARBA" id="ARBA00022927"/>
    </source>
</evidence>
<feature type="region of interest" description="Disordered" evidence="8">
    <location>
        <begin position="297"/>
        <end position="551"/>
    </location>
</feature>
<dbReference type="GO" id="GO:0051028">
    <property type="term" value="P:mRNA transport"/>
    <property type="evidence" value="ECO:0007669"/>
    <property type="project" value="UniProtKB-KW"/>
</dbReference>
<feature type="compositionally biased region" description="Polar residues" evidence="8">
    <location>
        <begin position="26"/>
        <end position="36"/>
    </location>
</feature>